<dbReference type="Gene3D" id="1.25.10.10">
    <property type="entry name" value="Leucine-rich Repeat Variant"/>
    <property type="match status" value="1"/>
</dbReference>
<proteinExistence type="predicted"/>
<feature type="domain" description="FHOD1 N-terminal GTPase-binding" evidence="1">
    <location>
        <begin position="21"/>
        <end position="106"/>
    </location>
</feature>
<dbReference type="Proteomes" id="UP001497472">
    <property type="component" value="Unassembled WGS sequence"/>
</dbReference>
<reference evidence="2 3" key="1">
    <citation type="submission" date="2023-11" db="EMBL/GenBank/DDBJ databases">
        <authorList>
            <person name="Okamura Y."/>
        </authorList>
    </citation>
    <scope>NUCLEOTIDE SEQUENCE [LARGE SCALE GENOMIC DNA]</scope>
</reference>
<sequence>MPDNNRVNAALRDIGANAFVCRVQYLNDLDPFNEYNVRLPTRPLYHTFNSSLPLSYQIAAVHRLLQAPHRLDDATLQVFKDGDYGPYLDLDSTLGEQDEEIEGLQESRKNALVLRTQLSVRVHAITGTYV</sequence>
<keyword evidence="3" id="KW-1185">Reference proteome</keyword>
<dbReference type="GO" id="GO:0005737">
    <property type="term" value="C:cytoplasm"/>
    <property type="evidence" value="ECO:0007669"/>
    <property type="project" value="TreeGrafter"/>
</dbReference>
<dbReference type="PANTHER" id="PTHR45920">
    <property type="entry name" value="FORMIN HOMOLOGY 2 DOMAIN CONTAINING, ISOFORM I"/>
    <property type="match status" value="1"/>
</dbReference>
<dbReference type="PANTHER" id="PTHR45920:SF4">
    <property type="entry name" value="FORMIN HOMOLOGY 2 DOMAIN CONTAINING, ISOFORM I"/>
    <property type="match status" value="1"/>
</dbReference>
<evidence type="ECO:0000313" key="2">
    <source>
        <dbReference type="EMBL" id="CAK1554590.1"/>
    </source>
</evidence>
<dbReference type="GO" id="GO:0030866">
    <property type="term" value="P:cortical actin cytoskeleton organization"/>
    <property type="evidence" value="ECO:0007669"/>
    <property type="project" value="TreeGrafter"/>
</dbReference>
<evidence type="ECO:0000313" key="3">
    <source>
        <dbReference type="Proteomes" id="UP001497472"/>
    </source>
</evidence>
<organism evidence="2 3">
    <name type="scientific">Leptosia nina</name>
    <dbReference type="NCBI Taxonomy" id="320188"/>
    <lineage>
        <taxon>Eukaryota</taxon>
        <taxon>Metazoa</taxon>
        <taxon>Ecdysozoa</taxon>
        <taxon>Arthropoda</taxon>
        <taxon>Hexapoda</taxon>
        <taxon>Insecta</taxon>
        <taxon>Pterygota</taxon>
        <taxon>Neoptera</taxon>
        <taxon>Endopterygota</taxon>
        <taxon>Lepidoptera</taxon>
        <taxon>Glossata</taxon>
        <taxon>Ditrysia</taxon>
        <taxon>Papilionoidea</taxon>
        <taxon>Pieridae</taxon>
        <taxon>Pierinae</taxon>
        <taxon>Leptosia</taxon>
    </lineage>
</organism>
<protein>
    <recommendedName>
        <fullName evidence="1">FHOD1 N-terminal GTPase-binding domain-containing protein</fullName>
    </recommendedName>
</protein>
<dbReference type="Pfam" id="PF18382">
    <property type="entry name" value="Formin_GBD_N"/>
    <property type="match status" value="1"/>
</dbReference>
<evidence type="ECO:0000259" key="1">
    <source>
        <dbReference type="Pfam" id="PF18382"/>
    </source>
</evidence>
<dbReference type="EMBL" id="CAVLEF010000279">
    <property type="protein sequence ID" value="CAK1554590.1"/>
    <property type="molecule type" value="Genomic_DNA"/>
</dbReference>
<comment type="caution">
    <text evidence="2">The sequence shown here is derived from an EMBL/GenBank/DDBJ whole genome shotgun (WGS) entry which is preliminary data.</text>
</comment>
<dbReference type="GO" id="GO:0051015">
    <property type="term" value="F:actin filament binding"/>
    <property type="evidence" value="ECO:0007669"/>
    <property type="project" value="TreeGrafter"/>
</dbReference>
<dbReference type="AlphaFoldDB" id="A0AAV1JYH1"/>
<gene>
    <name evidence="2" type="ORF">LNINA_LOCUS13494</name>
</gene>
<dbReference type="InterPro" id="IPR041387">
    <property type="entry name" value="FHOD1_GBD_N"/>
</dbReference>
<dbReference type="GO" id="GO:0005856">
    <property type="term" value="C:cytoskeleton"/>
    <property type="evidence" value="ECO:0007669"/>
    <property type="project" value="TreeGrafter"/>
</dbReference>
<dbReference type="InterPro" id="IPR011989">
    <property type="entry name" value="ARM-like"/>
</dbReference>
<name>A0AAV1JYH1_9NEOP</name>
<accession>A0AAV1JYH1</accession>